<feature type="region of interest" description="Disordered" evidence="8">
    <location>
        <begin position="77"/>
        <end position="132"/>
    </location>
</feature>
<keyword evidence="12" id="KW-0132">Cell division</keyword>
<comment type="subcellular location">
    <subcellularLocation>
        <location evidence="1">Secreted</location>
        <location evidence="1">Cell wall</location>
    </subcellularLocation>
</comment>
<sequence>MLNKSMIVMAAASGILTTVGGYAHADSSAEGAAVNSPGVASGNVAQVPVHVPVNACGNTVNAAALLNPSFGNECANVGSGKGHEKGQDAERSDRHGDSRSLDSDGKNEDAYAEPSDRGLDAPSADSYDDAYQGYGGAHAEGVASNSPGVLSGNLIQAPVHVPVNACGNSVNVIGALNAASDNECYNESGPVAPPVDEPPVDEPPTKAKPPAEKPPVSETPAAPAPNVPVEQLAHTGAGEIGMAAGASAALLLGGAVLMRRTRGSRN</sequence>
<reference evidence="12 13" key="1">
    <citation type="submission" date="2021-03" db="EMBL/GenBank/DDBJ databases">
        <title>Sequencing the genomes of 1000 actinobacteria strains.</title>
        <authorList>
            <person name="Klenk H.-P."/>
        </authorList>
    </citation>
    <scope>NUCLEOTIDE SEQUENCE [LARGE SCALE GENOMIC DNA]</scope>
    <source>
        <strain evidence="12 13">DSM 40843</strain>
    </source>
</reference>
<evidence type="ECO:0000259" key="11">
    <source>
        <dbReference type="PROSITE" id="PS51884"/>
    </source>
</evidence>
<keyword evidence="9" id="KW-0812">Transmembrane</keyword>
<evidence type="ECO:0000256" key="6">
    <source>
        <dbReference type="ARBA" id="ARBA00023087"/>
    </source>
</evidence>
<comment type="caution">
    <text evidence="12">The sequence shown here is derived from an EMBL/GenBank/DDBJ whole genome shotgun (WGS) entry which is preliminary data.</text>
</comment>
<feature type="transmembrane region" description="Helical" evidence="9">
    <location>
        <begin position="240"/>
        <end position="258"/>
    </location>
</feature>
<evidence type="ECO:0000256" key="2">
    <source>
        <dbReference type="ARBA" id="ARBA00022512"/>
    </source>
</evidence>
<keyword evidence="13" id="KW-1185">Reference proteome</keyword>
<protein>
    <submittedName>
        <fullName evidence="12">Cell division septation protein DedD</fullName>
    </submittedName>
</protein>
<gene>
    <name evidence="12" type="ORF">JOF59_000584</name>
</gene>
<keyword evidence="5" id="KW-0130">Cell adhesion</keyword>
<dbReference type="GO" id="GO:0051301">
    <property type="term" value="P:cell division"/>
    <property type="evidence" value="ECO:0007669"/>
    <property type="project" value="UniProtKB-KW"/>
</dbReference>
<evidence type="ECO:0000256" key="4">
    <source>
        <dbReference type="ARBA" id="ARBA00022729"/>
    </source>
</evidence>
<evidence type="ECO:0000256" key="8">
    <source>
        <dbReference type="SAM" id="MobiDB-lite"/>
    </source>
</evidence>
<keyword evidence="9" id="KW-1133">Transmembrane helix</keyword>
<name>A0ABS4V2P9_9ACTN</name>
<evidence type="ECO:0000256" key="3">
    <source>
        <dbReference type="ARBA" id="ARBA00022525"/>
    </source>
</evidence>
<proteinExistence type="predicted"/>
<feature type="chain" id="PRO_5046150041" evidence="10">
    <location>
        <begin position="26"/>
        <end position="266"/>
    </location>
</feature>
<keyword evidence="4 10" id="KW-0732">Signal</keyword>
<organism evidence="12 13">
    <name type="scientific">Streptomyces clavifer</name>
    <dbReference type="NCBI Taxonomy" id="68188"/>
    <lineage>
        <taxon>Bacteria</taxon>
        <taxon>Bacillati</taxon>
        <taxon>Actinomycetota</taxon>
        <taxon>Actinomycetes</taxon>
        <taxon>Kitasatosporales</taxon>
        <taxon>Streptomycetaceae</taxon>
        <taxon>Streptomyces</taxon>
    </lineage>
</organism>
<feature type="domain" description="Chaplin" evidence="11">
    <location>
        <begin position="146"/>
        <end position="186"/>
    </location>
</feature>
<keyword evidence="12" id="KW-0131">Cell cycle</keyword>
<feature type="signal peptide" evidence="10">
    <location>
        <begin position="1"/>
        <end position="25"/>
    </location>
</feature>
<evidence type="ECO:0000313" key="13">
    <source>
        <dbReference type="Proteomes" id="UP001519311"/>
    </source>
</evidence>
<dbReference type="InterPro" id="IPR005528">
    <property type="entry name" value="ChpA-H"/>
</dbReference>
<dbReference type="Proteomes" id="UP001519311">
    <property type="component" value="Unassembled WGS sequence"/>
</dbReference>
<dbReference type="EMBL" id="JAGINS010000001">
    <property type="protein sequence ID" value="MBP2358184.1"/>
    <property type="molecule type" value="Genomic_DNA"/>
</dbReference>
<feature type="compositionally biased region" description="Basic and acidic residues" evidence="8">
    <location>
        <begin position="81"/>
        <end position="119"/>
    </location>
</feature>
<dbReference type="PROSITE" id="PS51884">
    <property type="entry name" value="CHAPLIN"/>
    <property type="match status" value="2"/>
</dbReference>
<dbReference type="Pfam" id="PF03777">
    <property type="entry name" value="ChpA-C"/>
    <property type="match status" value="2"/>
</dbReference>
<keyword evidence="6 7" id="KW-0034">Amyloid</keyword>
<feature type="domain" description="Chaplin" evidence="11">
    <location>
        <begin position="36"/>
        <end position="76"/>
    </location>
</feature>
<evidence type="ECO:0000256" key="1">
    <source>
        <dbReference type="ARBA" id="ARBA00004191"/>
    </source>
</evidence>
<evidence type="ECO:0000256" key="9">
    <source>
        <dbReference type="SAM" id="Phobius"/>
    </source>
</evidence>
<evidence type="ECO:0000313" key="12">
    <source>
        <dbReference type="EMBL" id="MBP2358184.1"/>
    </source>
</evidence>
<evidence type="ECO:0000256" key="7">
    <source>
        <dbReference type="PROSITE-ProRule" id="PRU01232"/>
    </source>
</evidence>
<accession>A0ABS4V2P9</accession>
<feature type="compositionally biased region" description="Low complexity" evidence="8">
    <location>
        <begin position="120"/>
        <end position="131"/>
    </location>
</feature>
<keyword evidence="2" id="KW-0134">Cell wall</keyword>
<feature type="region of interest" description="Disordered" evidence="8">
    <location>
        <begin position="187"/>
        <end position="232"/>
    </location>
</feature>
<evidence type="ECO:0000256" key="10">
    <source>
        <dbReference type="SAM" id="SignalP"/>
    </source>
</evidence>
<keyword evidence="9" id="KW-0472">Membrane</keyword>
<keyword evidence="3" id="KW-0964">Secreted</keyword>
<evidence type="ECO:0000256" key="5">
    <source>
        <dbReference type="ARBA" id="ARBA00022889"/>
    </source>
</evidence>